<evidence type="ECO:0000313" key="2">
    <source>
        <dbReference type="Proteomes" id="UP000192368"/>
    </source>
</evidence>
<evidence type="ECO:0000313" key="1">
    <source>
        <dbReference type="EMBL" id="SMB90147.1"/>
    </source>
</evidence>
<gene>
    <name evidence="1" type="ORF">SAMN00017477_1579</name>
</gene>
<accession>A0A1W1V9M0</accession>
<organism evidence="1 2">
    <name type="scientific">Peptoniphilus asaccharolyticus DSM 20463</name>
    <dbReference type="NCBI Taxonomy" id="573058"/>
    <lineage>
        <taxon>Bacteria</taxon>
        <taxon>Bacillati</taxon>
        <taxon>Bacillota</taxon>
        <taxon>Tissierellia</taxon>
        <taxon>Tissierellales</taxon>
        <taxon>Peptoniphilaceae</taxon>
        <taxon>Peptoniphilus</taxon>
    </lineage>
</organism>
<sequence length="88" mass="10638">MDRDKLNLIREYARVCNKYDMGLIDMFSILYDLELFISNIPNIRTRIIFMKRYIDDWTFKEIGQLLDGMRESAIRKIHDTYLNSIELV</sequence>
<dbReference type="Proteomes" id="UP000192368">
    <property type="component" value="Unassembled WGS sequence"/>
</dbReference>
<evidence type="ECO:0008006" key="3">
    <source>
        <dbReference type="Google" id="ProtNLM"/>
    </source>
</evidence>
<name>A0A1W1V9M0_PEPAS</name>
<proteinExistence type="predicted"/>
<dbReference type="STRING" id="573058.SAMN00017477_1579"/>
<keyword evidence="2" id="KW-1185">Reference proteome</keyword>
<reference evidence="2" key="1">
    <citation type="submission" date="2017-04" db="EMBL/GenBank/DDBJ databases">
        <authorList>
            <person name="Varghese N."/>
            <person name="Submissions S."/>
        </authorList>
    </citation>
    <scope>NUCLEOTIDE SEQUENCE [LARGE SCALE GENOMIC DNA]</scope>
    <source>
        <strain evidence="2">DSM 20463</strain>
    </source>
</reference>
<dbReference type="EMBL" id="FWWR01000011">
    <property type="protein sequence ID" value="SMB90147.1"/>
    <property type="molecule type" value="Genomic_DNA"/>
</dbReference>
<dbReference type="OrthoDB" id="1698141at2"/>
<dbReference type="RefSeq" id="WP_084231143.1">
    <property type="nucleotide sequence ID" value="NZ_FWWR01000011.1"/>
</dbReference>
<protein>
    <recommendedName>
        <fullName evidence="3">Sigma-70, region 4</fullName>
    </recommendedName>
</protein>
<dbReference type="AlphaFoldDB" id="A0A1W1V9M0"/>